<dbReference type="EMBL" id="CP001804">
    <property type="protein sequence ID" value="ACY18793.1"/>
    <property type="molecule type" value="Genomic_DNA"/>
</dbReference>
<dbReference type="HOGENOM" id="CLU_2000732_0_0_7"/>
<keyword evidence="2" id="KW-1185">Reference proteome</keyword>
<evidence type="ECO:0000313" key="1">
    <source>
        <dbReference type="EMBL" id="ACY18793.1"/>
    </source>
</evidence>
<accession>D0LNW7</accession>
<gene>
    <name evidence="1" type="ordered locus">Hoch_6323</name>
</gene>
<reference evidence="1 2" key="1">
    <citation type="journal article" date="2010" name="Stand. Genomic Sci.">
        <title>Complete genome sequence of Haliangium ochraceum type strain (SMP-2).</title>
        <authorList>
            <consortium name="US DOE Joint Genome Institute (JGI-PGF)"/>
            <person name="Ivanova N."/>
            <person name="Daum C."/>
            <person name="Lang E."/>
            <person name="Abt B."/>
            <person name="Kopitz M."/>
            <person name="Saunders E."/>
            <person name="Lapidus A."/>
            <person name="Lucas S."/>
            <person name="Glavina Del Rio T."/>
            <person name="Nolan M."/>
            <person name="Tice H."/>
            <person name="Copeland A."/>
            <person name="Cheng J.F."/>
            <person name="Chen F."/>
            <person name="Bruce D."/>
            <person name="Goodwin L."/>
            <person name="Pitluck S."/>
            <person name="Mavromatis K."/>
            <person name="Pati A."/>
            <person name="Mikhailova N."/>
            <person name="Chen A."/>
            <person name="Palaniappan K."/>
            <person name="Land M."/>
            <person name="Hauser L."/>
            <person name="Chang Y.J."/>
            <person name="Jeffries C.D."/>
            <person name="Detter J.C."/>
            <person name="Brettin T."/>
            <person name="Rohde M."/>
            <person name="Goker M."/>
            <person name="Bristow J."/>
            <person name="Markowitz V."/>
            <person name="Eisen J.A."/>
            <person name="Hugenholtz P."/>
            <person name="Kyrpides N.C."/>
            <person name="Klenk H.P."/>
        </authorList>
    </citation>
    <scope>NUCLEOTIDE SEQUENCE [LARGE SCALE GENOMIC DNA]</scope>
    <source>
        <strain evidence="2">DSM 14365 / CIP 107738 / JCM 11303 / AJ 13395 / SMP-2</strain>
    </source>
</reference>
<name>D0LNW7_HALO1</name>
<dbReference type="AlphaFoldDB" id="D0LNW7"/>
<organism evidence="1 2">
    <name type="scientific">Haliangium ochraceum (strain DSM 14365 / JCM 11303 / SMP-2)</name>
    <dbReference type="NCBI Taxonomy" id="502025"/>
    <lineage>
        <taxon>Bacteria</taxon>
        <taxon>Pseudomonadati</taxon>
        <taxon>Myxococcota</taxon>
        <taxon>Polyangia</taxon>
        <taxon>Haliangiales</taxon>
        <taxon>Kofleriaceae</taxon>
        <taxon>Haliangium</taxon>
    </lineage>
</organism>
<sequence length="124" mass="14167">MAMEMNSEADFLEVGEVTHLLSVDDFKYYYCDYYHKAVYCGVEQSGRTVIKNRSKDIWIYVNSLSGNVQLELAERIDGTWVTTHTETAEPGFVARAYTFEEPAMRRARVIKANGEVYHVAVLAD</sequence>
<proteinExistence type="predicted"/>
<protein>
    <submittedName>
        <fullName evidence="1">Uncharacterized protein</fullName>
    </submittedName>
</protein>
<dbReference type="Proteomes" id="UP000001880">
    <property type="component" value="Chromosome"/>
</dbReference>
<dbReference type="KEGG" id="hoh:Hoch_6323"/>
<evidence type="ECO:0000313" key="2">
    <source>
        <dbReference type="Proteomes" id="UP000001880"/>
    </source>
</evidence>